<dbReference type="SUPFAM" id="SSF55031">
    <property type="entry name" value="Bacterial exopeptidase dimerisation domain"/>
    <property type="match status" value="1"/>
</dbReference>
<dbReference type="Gene3D" id="3.40.630.10">
    <property type="entry name" value="Zn peptidases"/>
    <property type="match status" value="1"/>
</dbReference>
<dbReference type="PANTHER" id="PTHR45962:SF1">
    <property type="entry name" value="N-FATTY-ACYL-AMINO ACID SYNTHASE_HYDROLASE PM20D1"/>
    <property type="match status" value="1"/>
</dbReference>
<evidence type="ECO:0000259" key="6">
    <source>
        <dbReference type="Pfam" id="PF07687"/>
    </source>
</evidence>
<dbReference type="Pfam" id="PF07687">
    <property type="entry name" value="M20_dimer"/>
    <property type="match status" value="1"/>
</dbReference>
<dbReference type="RefSeq" id="WP_111596839.1">
    <property type="nucleotide sequence ID" value="NZ_QLLL01000002.1"/>
</dbReference>
<keyword evidence="7" id="KW-0121">Carboxypeptidase</keyword>
<dbReference type="OrthoDB" id="9792335at2"/>
<evidence type="ECO:0000256" key="1">
    <source>
        <dbReference type="ARBA" id="ARBA00006247"/>
    </source>
</evidence>
<sequence>MKKLVLGLLLLLVVLVIVIVVKTFLYPFTPIQKTTAQEEQIPISAISIQRFAGGIKIPTVSTVDSAAFNYAPFDSFRIYLQDAYPQIFEKLEFYTINTHGLVFHWKGKQSTVKPILFLSHYDVVPPGEYNPADTAAPHLFQPEDKFAGPITEIQDAWDYYPFSGNVKDGRIYGRGTLDMKNMLFAILEATDKLLTANFTPDRDIYFAFGFDEEVGGTEGALKIAEDFKQKNITFDAVYDEGGIISTKGSLSGINASVALIGCAEKGFWSARVRVKGLGGHSSMPPLHSAMGKAAIIMTRLEEHQMKPMVIPIIEQFFKNIGGTMSFTSKMAIANQWILQPVLLNTLSKNHSTNALIRTTTALTQMKGSDASNVLAPVVEFVVNFRILPGNTVADVRQHLADACKGFDVEIEDVRPAREASNVSPINSQGYAVMNRTINKLFPGVVVTPYLTIGGTDAYKYEIVSDHVYRFMPIAINNFEQQTIHNNNEYISIQNFSRMIRYFELMMKEYDTK</sequence>
<keyword evidence="8" id="KW-1185">Reference proteome</keyword>
<dbReference type="InterPro" id="IPR036264">
    <property type="entry name" value="Bact_exopeptidase_dim_dom"/>
</dbReference>
<dbReference type="EMBL" id="QLLL01000002">
    <property type="protein sequence ID" value="RAJ08724.1"/>
    <property type="molecule type" value="Genomic_DNA"/>
</dbReference>
<comment type="similarity">
    <text evidence="1">Belongs to the peptidase M20A family.</text>
</comment>
<dbReference type="Proteomes" id="UP000249547">
    <property type="component" value="Unassembled WGS sequence"/>
</dbReference>
<dbReference type="InterPro" id="IPR047177">
    <property type="entry name" value="Pept_M20A"/>
</dbReference>
<evidence type="ECO:0000313" key="8">
    <source>
        <dbReference type="Proteomes" id="UP000249547"/>
    </source>
</evidence>
<proteinExistence type="inferred from homology"/>
<evidence type="ECO:0000256" key="3">
    <source>
        <dbReference type="ARBA" id="ARBA00022723"/>
    </source>
</evidence>
<comment type="caution">
    <text evidence="7">The sequence shown here is derived from an EMBL/GenBank/DDBJ whole genome shotgun (WGS) entry which is preliminary data.</text>
</comment>
<dbReference type="Gene3D" id="3.30.70.360">
    <property type="match status" value="1"/>
</dbReference>
<accession>A0A327QYC7</accession>
<keyword evidence="5" id="KW-0862">Zinc</keyword>
<dbReference type="InterPro" id="IPR002933">
    <property type="entry name" value="Peptidase_M20"/>
</dbReference>
<keyword evidence="3" id="KW-0479">Metal-binding</keyword>
<dbReference type="PROSITE" id="PS00758">
    <property type="entry name" value="ARGE_DAPE_CPG2_1"/>
    <property type="match status" value="1"/>
</dbReference>
<protein>
    <submittedName>
        <fullName evidence="7">Carboxypeptidase PM20D1</fullName>
    </submittedName>
</protein>
<dbReference type="GO" id="GO:0046872">
    <property type="term" value="F:metal ion binding"/>
    <property type="evidence" value="ECO:0007669"/>
    <property type="project" value="UniProtKB-KW"/>
</dbReference>
<dbReference type="AlphaFoldDB" id="A0A327QYC7"/>
<dbReference type="Gene3D" id="1.10.150.900">
    <property type="match status" value="1"/>
</dbReference>
<dbReference type="GO" id="GO:0006508">
    <property type="term" value="P:proteolysis"/>
    <property type="evidence" value="ECO:0007669"/>
    <property type="project" value="UniProtKB-KW"/>
</dbReference>
<evidence type="ECO:0000256" key="5">
    <source>
        <dbReference type="ARBA" id="ARBA00022833"/>
    </source>
</evidence>
<dbReference type="Pfam" id="PF01546">
    <property type="entry name" value="Peptidase_M20"/>
    <property type="match status" value="1"/>
</dbReference>
<feature type="domain" description="Peptidase M20 dimerisation" evidence="6">
    <location>
        <begin position="263"/>
        <end position="404"/>
    </location>
</feature>
<evidence type="ECO:0000256" key="4">
    <source>
        <dbReference type="ARBA" id="ARBA00022801"/>
    </source>
</evidence>
<dbReference type="PANTHER" id="PTHR45962">
    <property type="entry name" value="N-FATTY-ACYL-AMINO ACID SYNTHASE/HYDROLASE PM20D1"/>
    <property type="match status" value="1"/>
</dbReference>
<keyword evidence="4" id="KW-0378">Hydrolase</keyword>
<evidence type="ECO:0000256" key="2">
    <source>
        <dbReference type="ARBA" id="ARBA00022670"/>
    </source>
</evidence>
<keyword evidence="2" id="KW-0645">Protease</keyword>
<dbReference type="InterPro" id="IPR001261">
    <property type="entry name" value="ArgE/DapE_CS"/>
</dbReference>
<name>A0A327QYC7_9BACT</name>
<dbReference type="GO" id="GO:0004180">
    <property type="term" value="F:carboxypeptidase activity"/>
    <property type="evidence" value="ECO:0007669"/>
    <property type="project" value="UniProtKB-KW"/>
</dbReference>
<organism evidence="7 8">
    <name type="scientific">Chitinophaga skermanii</name>
    <dbReference type="NCBI Taxonomy" id="331697"/>
    <lineage>
        <taxon>Bacteria</taxon>
        <taxon>Pseudomonadati</taxon>
        <taxon>Bacteroidota</taxon>
        <taxon>Chitinophagia</taxon>
        <taxon>Chitinophagales</taxon>
        <taxon>Chitinophagaceae</taxon>
        <taxon>Chitinophaga</taxon>
    </lineage>
</organism>
<reference evidence="7 8" key="1">
    <citation type="submission" date="2018-06" db="EMBL/GenBank/DDBJ databases">
        <title>Genomic Encyclopedia of Archaeal and Bacterial Type Strains, Phase II (KMG-II): from individual species to whole genera.</title>
        <authorList>
            <person name="Goeker M."/>
        </authorList>
    </citation>
    <scope>NUCLEOTIDE SEQUENCE [LARGE SCALE GENOMIC DNA]</scope>
    <source>
        <strain evidence="7 8">DSM 23857</strain>
    </source>
</reference>
<dbReference type="InterPro" id="IPR011650">
    <property type="entry name" value="Peptidase_M20_dimer"/>
</dbReference>
<dbReference type="SUPFAM" id="SSF53187">
    <property type="entry name" value="Zn-dependent exopeptidases"/>
    <property type="match status" value="1"/>
</dbReference>
<evidence type="ECO:0000313" key="7">
    <source>
        <dbReference type="EMBL" id="RAJ08724.1"/>
    </source>
</evidence>
<gene>
    <name evidence="7" type="ORF">LX64_01378</name>
</gene>